<evidence type="ECO:0000256" key="2">
    <source>
        <dbReference type="ARBA" id="ARBA00008061"/>
    </source>
</evidence>
<dbReference type="GeneID" id="57276698"/>
<dbReference type="SMART" id="SM00642">
    <property type="entry name" value="Aamy"/>
    <property type="match status" value="1"/>
</dbReference>
<reference evidence="9 10" key="1">
    <citation type="journal article" date="2016" name="PLoS ONE">
        <title>The Identification of Novel Diagnostic Marker Genes for the Detection of Beer Spoiling Pediococcus damnosus Strains Using the BlAst Diagnostic Gene findEr.</title>
        <authorList>
            <person name="Behr J."/>
            <person name="Geissler A.J."/>
            <person name="Schmid J."/>
            <person name="Zehe A."/>
            <person name="Vogel R.F."/>
        </authorList>
    </citation>
    <scope>NUCLEOTIDE SEQUENCE [LARGE SCALE GENOMIC DNA]</scope>
    <source>
        <strain evidence="7 10">TMW 2.1533</strain>
        <strain evidence="8 9">TMW 2.1535</strain>
    </source>
</reference>
<dbReference type="AlphaFoldDB" id="A0A0R2HK83"/>
<keyword evidence="9" id="KW-1185">Reference proteome</keyword>
<organism evidence="7 10">
    <name type="scientific">Pediococcus damnosus</name>
    <dbReference type="NCBI Taxonomy" id="51663"/>
    <lineage>
        <taxon>Bacteria</taxon>
        <taxon>Bacillati</taxon>
        <taxon>Bacillota</taxon>
        <taxon>Bacilli</taxon>
        <taxon>Lactobacillales</taxon>
        <taxon>Lactobacillaceae</taxon>
        <taxon>Pediococcus</taxon>
    </lineage>
</organism>
<accession>A0A0R2HK83</accession>
<dbReference type="NCBIfam" id="NF008183">
    <property type="entry name" value="PRK10933.1"/>
    <property type="match status" value="1"/>
</dbReference>
<evidence type="ECO:0000313" key="9">
    <source>
        <dbReference type="Proteomes" id="UP000076244"/>
    </source>
</evidence>
<dbReference type="GO" id="GO:0004556">
    <property type="term" value="F:alpha-amylase activity"/>
    <property type="evidence" value="ECO:0007669"/>
    <property type="project" value="TreeGrafter"/>
</dbReference>
<dbReference type="RefSeq" id="WP_046871579.1">
    <property type="nucleotide sequence ID" value="NZ_BAAAXI010000141.1"/>
</dbReference>
<dbReference type="PANTHER" id="PTHR10357:SF184">
    <property type="entry name" value="OLIGO-1,6-GLUCOSIDASE 1"/>
    <property type="match status" value="1"/>
</dbReference>
<dbReference type="EMBL" id="CP012275">
    <property type="protein sequence ID" value="AMV62749.1"/>
    <property type="molecule type" value="Genomic_DNA"/>
</dbReference>
<gene>
    <name evidence="7" type="ORF">ADU70_1259</name>
    <name evidence="8" type="ORF">ADU72_1441</name>
</gene>
<dbReference type="SUPFAM" id="SSF51445">
    <property type="entry name" value="(Trans)glycosidases"/>
    <property type="match status" value="1"/>
</dbReference>
<keyword evidence="5 7" id="KW-0326">Glycosidase</keyword>
<dbReference type="InterPro" id="IPR017853">
    <property type="entry name" value="GH"/>
</dbReference>
<comment type="subcellular location">
    <subcellularLocation>
        <location evidence="1">Cytoplasm</location>
    </subcellularLocation>
</comment>
<evidence type="ECO:0000256" key="4">
    <source>
        <dbReference type="ARBA" id="ARBA00022801"/>
    </source>
</evidence>
<dbReference type="Pfam" id="PF00128">
    <property type="entry name" value="Alpha-amylase"/>
    <property type="match status" value="1"/>
</dbReference>
<dbReference type="InterPro" id="IPR006047">
    <property type="entry name" value="GH13_cat_dom"/>
</dbReference>
<dbReference type="KEGG" id="pdm:ADU72_1441"/>
<dbReference type="SUPFAM" id="SSF51011">
    <property type="entry name" value="Glycosyl hydrolase domain"/>
    <property type="match status" value="1"/>
</dbReference>
<evidence type="ECO:0000256" key="5">
    <source>
        <dbReference type="ARBA" id="ARBA00023295"/>
    </source>
</evidence>
<dbReference type="GO" id="GO:0004574">
    <property type="term" value="F:oligo-1,6-glucosidase activity"/>
    <property type="evidence" value="ECO:0007669"/>
    <property type="project" value="UniProtKB-EC"/>
</dbReference>
<dbReference type="EMBL" id="CP012288">
    <property type="protein sequence ID" value="AMV67370.1"/>
    <property type="molecule type" value="Genomic_DNA"/>
</dbReference>
<keyword evidence="4 7" id="KW-0378">Hydrolase</keyword>
<dbReference type="FunFam" id="2.60.40.1180:FF:000007">
    <property type="entry name" value="Sucrose isomerase"/>
    <property type="match status" value="1"/>
</dbReference>
<evidence type="ECO:0000256" key="1">
    <source>
        <dbReference type="ARBA" id="ARBA00004496"/>
    </source>
</evidence>
<feature type="domain" description="Glycosyl hydrolase family 13 catalytic" evidence="6">
    <location>
        <begin position="13"/>
        <end position="419"/>
    </location>
</feature>
<dbReference type="Proteomes" id="UP000076244">
    <property type="component" value="Chromosome"/>
</dbReference>
<dbReference type="FunFam" id="3.20.20.80:FF:000064">
    <property type="entry name" value="Oligo-1,6-glucosidase"/>
    <property type="match status" value="1"/>
</dbReference>
<dbReference type="Proteomes" id="UP000076405">
    <property type="component" value="Chromosome"/>
</dbReference>
<dbReference type="GO" id="GO:0005737">
    <property type="term" value="C:cytoplasm"/>
    <property type="evidence" value="ECO:0007669"/>
    <property type="project" value="UniProtKB-SubCell"/>
</dbReference>
<dbReference type="OrthoDB" id="9805159at2"/>
<evidence type="ECO:0000256" key="3">
    <source>
        <dbReference type="ARBA" id="ARBA00022490"/>
    </source>
</evidence>
<dbReference type="CDD" id="cd11333">
    <property type="entry name" value="AmyAc_SI_OligoGlu_DGase"/>
    <property type="match status" value="1"/>
</dbReference>
<dbReference type="GO" id="GO:0009313">
    <property type="term" value="P:oligosaccharide catabolic process"/>
    <property type="evidence" value="ECO:0007669"/>
    <property type="project" value="TreeGrafter"/>
</dbReference>
<dbReference type="FunFam" id="3.20.20.80:FF:000014">
    <property type="entry name" value="Alpha,alpha-phosphotrehalase"/>
    <property type="match status" value="1"/>
</dbReference>
<dbReference type="PANTHER" id="PTHR10357">
    <property type="entry name" value="ALPHA-AMYLASE FAMILY MEMBER"/>
    <property type="match status" value="1"/>
</dbReference>
<dbReference type="InterPro" id="IPR013780">
    <property type="entry name" value="Glyco_hydro_b"/>
</dbReference>
<evidence type="ECO:0000313" key="10">
    <source>
        <dbReference type="Proteomes" id="UP000076405"/>
    </source>
</evidence>
<name>A0A0R2HK83_9LACO</name>
<comment type="similarity">
    <text evidence="2">Belongs to the glycosyl hydrolase 13 family.</text>
</comment>
<sequence>MEKHWWQEAVVYQVYPRSFQDTNDDGIGDLNGVTEHLDYIKKLGADVIWLNPIYQSPNDDNGYDIADYEKIMTEFGTMADFNRLLKAAHDKKLKIMMDLVVNHTSDEHHWFVESRKSLTNDYRDYYIWRDPKNDQEPNNWKSAFSGSAWQFDEATGQYYLHLFSKKQPDLNWDNSDVRKSVFDMMHFWLDKGVDGFRMDVINLISKPEGLPDVKTEGQTNLAANGPHVHDYLKEMNDKVLSHYDVMTVGETPDATTRDAIRYTGFDSHELEMVFQFEHMGLDANEDAALGKWSTNSVKLTDLKQVMSKWQIDLNDKAWNSLYWNNHDQPRAVSRFGNDQGKYRALSAKMLGATLHFMQGTPYIYQGEELGMTNAKFKSLDQYRDIESLNAYHEFVDQKQLVSSTQMLKYLQHSSRDNARTPMQWDDTDNAGFTKGIPWLSVNTNYKKINAAQAVNDKQSVFNFYRKMNLLRKQYEIIVYGDYQLLDPDDDQVWAFTRHLGDQDLLVISNFTERTVQRWYDLSQQSNKTELISNYADDENETLRPYECKVYLIQ</sequence>
<keyword evidence="3" id="KW-0963">Cytoplasm</keyword>
<protein>
    <submittedName>
        <fullName evidence="7">Oligo-1,6-glucosidase</fullName>
        <ecNumber evidence="7">3.2.1.10</ecNumber>
    </submittedName>
</protein>
<proteinExistence type="inferred from homology"/>
<dbReference type="Gene3D" id="2.60.40.1180">
    <property type="entry name" value="Golgi alpha-mannosidase II"/>
    <property type="match status" value="1"/>
</dbReference>
<evidence type="ECO:0000313" key="7">
    <source>
        <dbReference type="EMBL" id="AMV62749.1"/>
    </source>
</evidence>
<dbReference type="FunFam" id="3.90.400.10:FF:000002">
    <property type="entry name" value="Sucrose isomerase"/>
    <property type="match status" value="1"/>
</dbReference>
<evidence type="ECO:0000313" key="8">
    <source>
        <dbReference type="EMBL" id="AMV67370.1"/>
    </source>
</evidence>
<dbReference type="Gene3D" id="3.90.400.10">
    <property type="entry name" value="Oligo-1,6-glucosidase, Domain 2"/>
    <property type="match status" value="1"/>
</dbReference>
<dbReference type="EC" id="3.2.1.10" evidence="7"/>
<dbReference type="Gene3D" id="3.20.20.80">
    <property type="entry name" value="Glycosidases"/>
    <property type="match status" value="1"/>
</dbReference>
<evidence type="ECO:0000259" key="6">
    <source>
        <dbReference type="SMART" id="SM00642"/>
    </source>
</evidence>
<dbReference type="InterPro" id="IPR045857">
    <property type="entry name" value="O16G_dom_2"/>
</dbReference>